<feature type="chain" id="PRO_5040183090" evidence="6">
    <location>
        <begin position="21"/>
        <end position="568"/>
    </location>
</feature>
<organism evidence="7 8">
    <name type="scientific">Dactylonectria macrodidyma</name>
    <dbReference type="NCBI Taxonomy" id="307937"/>
    <lineage>
        <taxon>Eukaryota</taxon>
        <taxon>Fungi</taxon>
        <taxon>Dikarya</taxon>
        <taxon>Ascomycota</taxon>
        <taxon>Pezizomycotina</taxon>
        <taxon>Sordariomycetes</taxon>
        <taxon>Hypocreomycetidae</taxon>
        <taxon>Hypocreales</taxon>
        <taxon>Nectriaceae</taxon>
        <taxon>Dactylonectria</taxon>
    </lineage>
</organism>
<gene>
    <name evidence="7" type="ORF">EDB81DRAFT_772619</name>
</gene>
<dbReference type="SUPFAM" id="SSF51905">
    <property type="entry name" value="FAD/NAD(P)-binding domain"/>
    <property type="match status" value="1"/>
</dbReference>
<feature type="signal peptide" evidence="6">
    <location>
        <begin position="1"/>
        <end position="20"/>
    </location>
</feature>
<evidence type="ECO:0000256" key="4">
    <source>
        <dbReference type="ARBA" id="ARBA00023004"/>
    </source>
</evidence>
<dbReference type="GO" id="GO:0046872">
    <property type="term" value="F:metal ion binding"/>
    <property type="evidence" value="ECO:0007669"/>
    <property type="project" value="UniProtKB-KW"/>
</dbReference>
<protein>
    <submittedName>
        <fullName evidence="7">FAD dependent oxidoreductase-domain-containing protein</fullName>
    </submittedName>
</protein>
<accession>A0A9P9FUU2</accession>
<keyword evidence="1" id="KW-0004">4Fe-4S</keyword>
<keyword evidence="4" id="KW-0408">Iron</keyword>
<keyword evidence="8" id="KW-1185">Reference proteome</keyword>
<evidence type="ECO:0000313" key="7">
    <source>
        <dbReference type="EMBL" id="KAH7176431.1"/>
    </source>
</evidence>
<keyword evidence="6" id="KW-0732">Signal</keyword>
<proteinExistence type="predicted"/>
<keyword evidence="2" id="KW-0479">Metal-binding</keyword>
<evidence type="ECO:0000256" key="6">
    <source>
        <dbReference type="SAM" id="SignalP"/>
    </source>
</evidence>
<dbReference type="PANTHER" id="PTHR43498:SF1">
    <property type="entry name" value="COB--COM HETERODISULFIDE REDUCTASE IRON-SULFUR SUBUNIT A"/>
    <property type="match status" value="1"/>
</dbReference>
<dbReference type="InterPro" id="IPR036188">
    <property type="entry name" value="FAD/NAD-bd_sf"/>
</dbReference>
<keyword evidence="3" id="KW-0560">Oxidoreductase</keyword>
<name>A0A9P9FUU2_9HYPO</name>
<dbReference type="AlphaFoldDB" id="A0A9P9FUU2"/>
<dbReference type="OrthoDB" id="10264636at2759"/>
<dbReference type="GO" id="GO:0016491">
    <property type="term" value="F:oxidoreductase activity"/>
    <property type="evidence" value="ECO:0007669"/>
    <property type="project" value="UniProtKB-KW"/>
</dbReference>
<evidence type="ECO:0000313" key="8">
    <source>
        <dbReference type="Proteomes" id="UP000738349"/>
    </source>
</evidence>
<dbReference type="InterPro" id="IPR039650">
    <property type="entry name" value="HdrA-like"/>
</dbReference>
<evidence type="ECO:0000256" key="3">
    <source>
        <dbReference type="ARBA" id="ARBA00023002"/>
    </source>
</evidence>
<evidence type="ECO:0000256" key="1">
    <source>
        <dbReference type="ARBA" id="ARBA00022485"/>
    </source>
</evidence>
<evidence type="ECO:0000256" key="2">
    <source>
        <dbReference type="ARBA" id="ARBA00022723"/>
    </source>
</evidence>
<dbReference type="Pfam" id="PF12831">
    <property type="entry name" value="FAD_oxidored"/>
    <property type="match status" value="1"/>
</dbReference>
<dbReference type="GO" id="GO:0051539">
    <property type="term" value="F:4 iron, 4 sulfur cluster binding"/>
    <property type="evidence" value="ECO:0007669"/>
    <property type="project" value="UniProtKB-KW"/>
</dbReference>
<comment type="caution">
    <text evidence="7">The sequence shown here is derived from an EMBL/GenBank/DDBJ whole genome shotgun (WGS) entry which is preliminary data.</text>
</comment>
<evidence type="ECO:0000256" key="5">
    <source>
        <dbReference type="ARBA" id="ARBA00023014"/>
    </source>
</evidence>
<reference evidence="7" key="1">
    <citation type="journal article" date="2021" name="Nat. Commun.">
        <title>Genetic determinants of endophytism in the Arabidopsis root mycobiome.</title>
        <authorList>
            <person name="Mesny F."/>
            <person name="Miyauchi S."/>
            <person name="Thiergart T."/>
            <person name="Pickel B."/>
            <person name="Atanasova L."/>
            <person name="Karlsson M."/>
            <person name="Huettel B."/>
            <person name="Barry K.W."/>
            <person name="Haridas S."/>
            <person name="Chen C."/>
            <person name="Bauer D."/>
            <person name="Andreopoulos W."/>
            <person name="Pangilinan J."/>
            <person name="LaButti K."/>
            <person name="Riley R."/>
            <person name="Lipzen A."/>
            <person name="Clum A."/>
            <person name="Drula E."/>
            <person name="Henrissat B."/>
            <person name="Kohler A."/>
            <person name="Grigoriev I.V."/>
            <person name="Martin F.M."/>
            <person name="Hacquard S."/>
        </authorList>
    </citation>
    <scope>NUCLEOTIDE SEQUENCE</scope>
    <source>
        <strain evidence="7">MPI-CAGE-AT-0147</strain>
    </source>
</reference>
<keyword evidence="5" id="KW-0411">Iron-sulfur</keyword>
<dbReference type="Proteomes" id="UP000738349">
    <property type="component" value="Unassembled WGS sequence"/>
</dbReference>
<dbReference type="Gene3D" id="3.50.50.60">
    <property type="entry name" value="FAD/NAD(P)-binding domain"/>
    <property type="match status" value="1"/>
</dbReference>
<dbReference type="EMBL" id="JAGMUV010000001">
    <property type="protein sequence ID" value="KAH7176431.1"/>
    <property type="molecule type" value="Genomic_DNA"/>
</dbReference>
<dbReference type="PANTHER" id="PTHR43498">
    <property type="entry name" value="FERREDOXIN:COB-COM HETERODISULFIDE REDUCTASE SUBUNIT A"/>
    <property type="match status" value="1"/>
</dbReference>
<sequence length="568" mass="62885">MNPFLRFLVLLSPLAVGGQGTRSEGHDHHYDLVVVGGTGSGVAAAIQAARLNLSVALLEESAHIGGVAIEGAGGADLDSQTNFQNSLTIGPFVLELYRRVVSAYGPDRLREFDEARANRTKDRSLWRYECHVGEQVILDWLKEEPNVDVFINTALEGTGNGDGVIKKGTAIKTIITEDGQRFSAPYFIDATYEGDLFASAGVNYVVGRESVEEFGEPSAGIQYNSSYSNLQVPVDPYIEEGNPESGVIPTVQDEPLGEAGDGDNRIQAYSWRLCLTNRTENRVPFEKPDNYDPSQYIIYNRYIEAGGEIFTPPIVVPNDKTDLIGSTALGLGFDMPGRTLEYPEANRTTRLRLLKELENWQRGQLYFLANDLSLPEEVRAEWSSWGYAKDEFVDNNNFPRRMYARGVRRMMRDDIVISTRWHDYNLAPVEVDDPVLVNLWPMDVHSVRRVVKDGVIYDEGFIWNEGPAWKPFLVPFKAIVPHAAQCSNLFTPGSPSSTHLGHGLVRTEHTFTTLGQVSAFAAAIAIKEGSASAEEVPYELLRAQLVEAGFILDVTANGIPQKVISPIR</sequence>